<gene>
    <name evidence="1" type="ORF">Ahy_B05g077773</name>
</gene>
<dbReference type="EMBL" id="SDMP01000015">
    <property type="protein sequence ID" value="RYR09445.1"/>
    <property type="molecule type" value="Genomic_DNA"/>
</dbReference>
<dbReference type="AlphaFoldDB" id="A0A444Z5J2"/>
<dbReference type="Gramene" id="arahy.Tifrunner.gnm2.ann2.Ah15g231600.1">
    <property type="protein sequence ID" value="arahy.Tifrunner.gnm2.ann2.Ah15g231600.1-CDS"/>
    <property type="gene ID" value="arahy.Tifrunner.gnm2.ann2.Ah15g231600"/>
</dbReference>
<protein>
    <submittedName>
        <fullName evidence="1">Uncharacterized protein</fullName>
    </submittedName>
</protein>
<comment type="caution">
    <text evidence="1">The sequence shown here is derived from an EMBL/GenBank/DDBJ whole genome shotgun (WGS) entry which is preliminary data.</text>
</comment>
<organism evidence="1 2">
    <name type="scientific">Arachis hypogaea</name>
    <name type="common">Peanut</name>
    <dbReference type="NCBI Taxonomy" id="3818"/>
    <lineage>
        <taxon>Eukaryota</taxon>
        <taxon>Viridiplantae</taxon>
        <taxon>Streptophyta</taxon>
        <taxon>Embryophyta</taxon>
        <taxon>Tracheophyta</taxon>
        <taxon>Spermatophyta</taxon>
        <taxon>Magnoliopsida</taxon>
        <taxon>eudicotyledons</taxon>
        <taxon>Gunneridae</taxon>
        <taxon>Pentapetalae</taxon>
        <taxon>rosids</taxon>
        <taxon>fabids</taxon>
        <taxon>Fabales</taxon>
        <taxon>Fabaceae</taxon>
        <taxon>Papilionoideae</taxon>
        <taxon>50 kb inversion clade</taxon>
        <taxon>dalbergioids sensu lato</taxon>
        <taxon>Dalbergieae</taxon>
        <taxon>Pterocarpus clade</taxon>
        <taxon>Arachis</taxon>
    </lineage>
</organism>
<evidence type="ECO:0000313" key="1">
    <source>
        <dbReference type="EMBL" id="RYR09445.1"/>
    </source>
</evidence>
<evidence type="ECO:0000313" key="2">
    <source>
        <dbReference type="Proteomes" id="UP000289738"/>
    </source>
</evidence>
<dbReference type="Proteomes" id="UP000289738">
    <property type="component" value="Chromosome B05"/>
</dbReference>
<dbReference type="STRING" id="3818.A0A444Z5J2"/>
<sequence length="76" mass="8308">MIPGSATCCWGGQRIILRFPSSIKASKLAKYEFTPAKGSLTSGKQNSHQIDTPAQPQTQVDMVYNGFLYGSFCSIF</sequence>
<keyword evidence="2" id="KW-1185">Reference proteome</keyword>
<accession>A0A444Z5J2</accession>
<proteinExistence type="predicted"/>
<reference evidence="1 2" key="1">
    <citation type="submission" date="2019-01" db="EMBL/GenBank/DDBJ databases">
        <title>Sequencing of cultivated peanut Arachis hypogaea provides insights into genome evolution and oil improvement.</title>
        <authorList>
            <person name="Chen X."/>
        </authorList>
    </citation>
    <scope>NUCLEOTIDE SEQUENCE [LARGE SCALE GENOMIC DNA]</scope>
    <source>
        <strain evidence="2">cv. Fuhuasheng</strain>
        <tissue evidence="1">Leaves</tissue>
    </source>
</reference>
<name>A0A444Z5J2_ARAHY</name>